<dbReference type="PaxDb" id="880073-Calab_0627"/>
<dbReference type="PRINTS" id="PR01243">
    <property type="entry name" value="NUCDPKINASE"/>
</dbReference>
<dbReference type="InterPro" id="IPR034907">
    <property type="entry name" value="NDK-like_dom"/>
</dbReference>
<dbReference type="GO" id="GO:0004550">
    <property type="term" value="F:nucleoside diphosphate kinase activity"/>
    <property type="evidence" value="ECO:0007669"/>
    <property type="project" value="UniProtKB-UniRule"/>
</dbReference>
<dbReference type="Pfam" id="PF00334">
    <property type="entry name" value="NDK"/>
    <property type="match status" value="1"/>
</dbReference>
<feature type="active site" description="Pros-phosphohistidine intermediate" evidence="13 14">
    <location>
        <position position="116"/>
    </location>
</feature>
<feature type="binding site" evidence="13 14">
    <location>
        <position position="86"/>
    </location>
    <ligand>
        <name>ATP</name>
        <dbReference type="ChEBI" id="CHEBI:30616"/>
    </ligand>
</feature>
<dbReference type="HAMAP" id="MF_00451">
    <property type="entry name" value="NDP_kinase"/>
    <property type="match status" value="1"/>
</dbReference>
<dbReference type="Proteomes" id="UP000183868">
    <property type="component" value="Chromosome"/>
</dbReference>
<comment type="catalytic activity">
    <reaction evidence="13">
        <text>a ribonucleoside 5'-diphosphate + ATP = a ribonucleoside 5'-triphosphate + ADP</text>
        <dbReference type="Rhea" id="RHEA:18113"/>
        <dbReference type="ChEBI" id="CHEBI:30616"/>
        <dbReference type="ChEBI" id="CHEBI:57930"/>
        <dbReference type="ChEBI" id="CHEBI:61557"/>
        <dbReference type="ChEBI" id="CHEBI:456216"/>
        <dbReference type="EC" id="2.7.4.6"/>
    </reaction>
</comment>
<evidence type="ECO:0000256" key="10">
    <source>
        <dbReference type="ARBA" id="ARBA00022840"/>
    </source>
</evidence>
<feature type="binding site" evidence="13 14">
    <location>
        <position position="10"/>
    </location>
    <ligand>
        <name>ATP</name>
        <dbReference type="ChEBI" id="CHEBI:30616"/>
    </ligand>
</feature>
<keyword evidence="13" id="KW-0963">Cytoplasm</keyword>
<dbReference type="GO" id="GO:0005524">
    <property type="term" value="F:ATP binding"/>
    <property type="evidence" value="ECO:0007669"/>
    <property type="project" value="UniProtKB-UniRule"/>
</dbReference>
<dbReference type="FunFam" id="3.30.70.141:FF:000003">
    <property type="entry name" value="Nucleoside diphosphate kinase"/>
    <property type="match status" value="1"/>
</dbReference>
<dbReference type="InterPro" id="IPR036850">
    <property type="entry name" value="NDK-like_dom_sf"/>
</dbReference>
<keyword evidence="20" id="KW-1185">Reference proteome</keyword>
<dbReference type="eggNOG" id="COG0105">
    <property type="taxonomic scope" value="Bacteria"/>
</dbReference>
<evidence type="ECO:0000313" key="21">
    <source>
        <dbReference type="Proteomes" id="UP000183868"/>
    </source>
</evidence>
<dbReference type="EMBL" id="CP018099">
    <property type="protein sequence ID" value="APF20211.1"/>
    <property type="molecule type" value="Genomic_DNA"/>
</dbReference>
<evidence type="ECO:0000256" key="8">
    <source>
        <dbReference type="ARBA" id="ARBA00022741"/>
    </source>
</evidence>
<keyword evidence="7 13" id="KW-0479">Metal-binding</keyword>
<dbReference type="NCBIfam" id="NF001908">
    <property type="entry name" value="PRK00668.1"/>
    <property type="match status" value="1"/>
</dbReference>
<keyword evidence="5 13" id="KW-0597">Phosphoprotein</keyword>
<evidence type="ECO:0000256" key="5">
    <source>
        <dbReference type="ARBA" id="ARBA00022553"/>
    </source>
</evidence>
<comment type="subcellular location">
    <subcellularLocation>
        <location evidence="13">Cytoplasm</location>
    </subcellularLocation>
</comment>
<gene>
    <name evidence="13" type="primary">ndk</name>
    <name evidence="18" type="ORF">Cabys_3465</name>
    <name evidence="19" type="ORF">Calab_0627</name>
</gene>
<dbReference type="GO" id="GO:0046872">
    <property type="term" value="F:metal ion binding"/>
    <property type="evidence" value="ECO:0007669"/>
    <property type="project" value="UniProtKB-KW"/>
</dbReference>
<accession>H1XSA6</accession>
<evidence type="ECO:0000256" key="1">
    <source>
        <dbReference type="ARBA" id="ARBA00001946"/>
    </source>
</evidence>
<evidence type="ECO:0000256" key="13">
    <source>
        <dbReference type="HAMAP-Rule" id="MF_00451"/>
    </source>
</evidence>
<dbReference type="GO" id="GO:0006228">
    <property type="term" value="P:UTP biosynthetic process"/>
    <property type="evidence" value="ECO:0007669"/>
    <property type="project" value="UniProtKB-UniRule"/>
</dbReference>
<dbReference type="HOGENOM" id="CLU_060216_8_1_0"/>
<dbReference type="STRING" id="880073.Cabys_3465"/>
<reference evidence="19 20" key="1">
    <citation type="submission" date="2011-09" db="EMBL/GenBank/DDBJ databases">
        <title>The permanent draft genome of Caldithrix abyssi DSM 13497.</title>
        <authorList>
            <consortium name="US DOE Joint Genome Institute (JGI-PGF)"/>
            <person name="Lucas S."/>
            <person name="Han J."/>
            <person name="Lapidus A."/>
            <person name="Bruce D."/>
            <person name="Goodwin L."/>
            <person name="Pitluck S."/>
            <person name="Peters L."/>
            <person name="Kyrpides N."/>
            <person name="Mavromatis K."/>
            <person name="Ivanova N."/>
            <person name="Mikhailova N."/>
            <person name="Chertkov O."/>
            <person name="Detter J.C."/>
            <person name="Tapia R."/>
            <person name="Han C."/>
            <person name="Land M."/>
            <person name="Hauser L."/>
            <person name="Markowitz V."/>
            <person name="Cheng J.-F."/>
            <person name="Hugenholtz P."/>
            <person name="Woyke T."/>
            <person name="Wu D."/>
            <person name="Spring S."/>
            <person name="Brambilla E."/>
            <person name="Klenk H.-P."/>
            <person name="Eisen J.A."/>
        </authorList>
    </citation>
    <scope>NUCLEOTIDE SEQUENCE [LARGE SCALE GENOMIC DNA]</scope>
    <source>
        <strain evidence="19 20">DSM 13497</strain>
    </source>
</reference>
<dbReference type="CDD" id="cd04413">
    <property type="entry name" value="NDPk_I"/>
    <property type="match status" value="1"/>
</dbReference>
<evidence type="ECO:0000256" key="7">
    <source>
        <dbReference type="ARBA" id="ARBA00022723"/>
    </source>
</evidence>
<evidence type="ECO:0000256" key="3">
    <source>
        <dbReference type="ARBA" id="ARBA00012966"/>
    </source>
</evidence>
<evidence type="ECO:0000256" key="4">
    <source>
        <dbReference type="ARBA" id="ARBA00017632"/>
    </source>
</evidence>
<comment type="similarity">
    <text evidence="2 13 14 15">Belongs to the NDK family.</text>
</comment>
<organism evidence="19 20">
    <name type="scientific">Caldithrix abyssi DSM 13497</name>
    <dbReference type="NCBI Taxonomy" id="880073"/>
    <lineage>
        <taxon>Bacteria</taxon>
        <taxon>Pseudomonadati</taxon>
        <taxon>Calditrichota</taxon>
        <taxon>Calditrichia</taxon>
        <taxon>Calditrichales</taxon>
        <taxon>Calditrichaceae</taxon>
        <taxon>Caldithrix</taxon>
    </lineage>
</organism>
<dbReference type="SMART" id="SM00562">
    <property type="entry name" value="NDK"/>
    <property type="match status" value="1"/>
</dbReference>
<comment type="function">
    <text evidence="13">Major role in the synthesis of nucleoside triphosphates other than ATP. The ATP gamma phosphate is transferred to the NDP beta phosphate via a ping-pong mechanism, using a phosphorylated active-site intermediate.</text>
</comment>
<evidence type="ECO:0000256" key="9">
    <source>
        <dbReference type="ARBA" id="ARBA00022777"/>
    </source>
</evidence>
<evidence type="ECO:0000313" key="19">
    <source>
        <dbReference type="EMBL" id="EHO40270.1"/>
    </source>
</evidence>
<sequence>MKERTLAILKPDCVQKGLIGKVIDHLLNKGFDIIGMKMVHLTKQTAGEFYAVHKGRPFYDELVDFMTESPVVVMALEKENAVAGLREVIGATDPAEAAEGTVRRLYAESKGRNIIHASDSPENAKIELGFFFSNKELIENGYIG</sequence>
<dbReference type="RefSeq" id="WP_006927218.1">
    <property type="nucleotide sequence ID" value="NZ_CM001402.1"/>
</dbReference>
<evidence type="ECO:0000256" key="2">
    <source>
        <dbReference type="ARBA" id="ARBA00008142"/>
    </source>
</evidence>
<feature type="binding site" evidence="13 14">
    <location>
        <position position="113"/>
    </location>
    <ligand>
        <name>ATP</name>
        <dbReference type="ChEBI" id="CHEBI:30616"/>
    </ligand>
</feature>
<evidence type="ECO:0000313" key="18">
    <source>
        <dbReference type="EMBL" id="APF20211.1"/>
    </source>
</evidence>
<dbReference type="PROSITE" id="PS00469">
    <property type="entry name" value="NDPK"/>
    <property type="match status" value="1"/>
</dbReference>
<name>H1XSA6_CALAY</name>
<feature type="binding site" evidence="13 14">
    <location>
        <position position="58"/>
    </location>
    <ligand>
        <name>ATP</name>
        <dbReference type="ChEBI" id="CHEBI:30616"/>
    </ligand>
</feature>
<dbReference type="AlphaFoldDB" id="H1XSA6"/>
<evidence type="ECO:0000256" key="12">
    <source>
        <dbReference type="ARBA" id="ARBA00023080"/>
    </source>
</evidence>
<dbReference type="GO" id="GO:0006241">
    <property type="term" value="P:CTP biosynthetic process"/>
    <property type="evidence" value="ECO:0007669"/>
    <property type="project" value="UniProtKB-UniRule"/>
</dbReference>
<dbReference type="PANTHER" id="PTHR11349">
    <property type="entry name" value="NUCLEOSIDE DIPHOSPHATE KINASE"/>
    <property type="match status" value="1"/>
</dbReference>
<keyword evidence="6 13" id="KW-0808">Transferase</keyword>
<dbReference type="SUPFAM" id="SSF54919">
    <property type="entry name" value="Nucleoside diphosphate kinase, NDK"/>
    <property type="match status" value="1"/>
</dbReference>
<keyword evidence="11 13" id="KW-0460">Magnesium</keyword>
<evidence type="ECO:0000256" key="16">
    <source>
        <dbReference type="RuleBase" id="RU004013"/>
    </source>
</evidence>
<feature type="binding site" evidence="13 14">
    <location>
        <position position="92"/>
    </location>
    <ligand>
        <name>ATP</name>
        <dbReference type="ChEBI" id="CHEBI:30616"/>
    </ligand>
</feature>
<protein>
    <recommendedName>
        <fullName evidence="4 13">Nucleoside diphosphate kinase</fullName>
        <shortName evidence="13">NDK</shortName>
        <shortName evidence="13">NDP kinase</shortName>
        <ecNumber evidence="3 13">2.7.4.6</ecNumber>
    </recommendedName>
    <alternativeName>
        <fullName evidence="13">Nucleoside-2-P kinase</fullName>
    </alternativeName>
</protein>
<evidence type="ECO:0000256" key="15">
    <source>
        <dbReference type="RuleBase" id="RU004011"/>
    </source>
</evidence>
<evidence type="ECO:0000259" key="17">
    <source>
        <dbReference type="SMART" id="SM00562"/>
    </source>
</evidence>
<dbReference type="OrthoDB" id="9801161at2"/>
<dbReference type="EMBL" id="CM001402">
    <property type="protein sequence ID" value="EHO40270.1"/>
    <property type="molecule type" value="Genomic_DNA"/>
</dbReference>
<dbReference type="EC" id="2.7.4.6" evidence="3 13"/>
<comment type="catalytic activity">
    <reaction evidence="13 16">
        <text>a 2'-deoxyribonucleoside 5'-diphosphate + ATP = a 2'-deoxyribonucleoside 5'-triphosphate + ADP</text>
        <dbReference type="Rhea" id="RHEA:44640"/>
        <dbReference type="ChEBI" id="CHEBI:30616"/>
        <dbReference type="ChEBI" id="CHEBI:61560"/>
        <dbReference type="ChEBI" id="CHEBI:73316"/>
        <dbReference type="ChEBI" id="CHEBI:456216"/>
        <dbReference type="EC" id="2.7.4.6"/>
    </reaction>
</comment>
<keyword evidence="9 13" id="KW-0418">Kinase</keyword>
<keyword evidence="8 13" id="KW-0547">Nucleotide-binding</keyword>
<feature type="domain" description="Nucleoside diphosphate kinase-like" evidence="17">
    <location>
        <begin position="2"/>
        <end position="139"/>
    </location>
</feature>
<proteinExistence type="inferred from homology"/>
<keyword evidence="12 13" id="KW-0546">Nucleotide metabolism</keyword>
<evidence type="ECO:0000313" key="20">
    <source>
        <dbReference type="Proteomes" id="UP000004671"/>
    </source>
</evidence>
<reference evidence="18 21" key="2">
    <citation type="submission" date="2016-11" db="EMBL/GenBank/DDBJ databases">
        <title>Genomic analysis of Caldithrix abyssi and proposal of a novel bacterial phylum Caldithrichaeota.</title>
        <authorList>
            <person name="Kublanov I."/>
            <person name="Sigalova O."/>
            <person name="Gavrilov S."/>
            <person name="Lebedinsky A."/>
            <person name="Ivanova N."/>
            <person name="Daum C."/>
            <person name="Reddy T."/>
            <person name="Klenk H.P."/>
            <person name="Goker M."/>
            <person name="Reva O."/>
            <person name="Miroshnichenko M."/>
            <person name="Kyprides N."/>
            <person name="Woyke T."/>
            <person name="Gelfand M."/>
        </authorList>
    </citation>
    <scope>NUCLEOTIDE SEQUENCE [LARGE SCALE GENOMIC DNA]</scope>
    <source>
        <strain evidence="18 21">LF13</strain>
    </source>
</reference>
<dbReference type="InterPro" id="IPR001564">
    <property type="entry name" value="Nucleoside_diP_kinase"/>
</dbReference>
<comment type="subunit">
    <text evidence="13">Homotetramer.</text>
</comment>
<dbReference type="GO" id="GO:0005737">
    <property type="term" value="C:cytoplasm"/>
    <property type="evidence" value="ECO:0007669"/>
    <property type="project" value="UniProtKB-SubCell"/>
</dbReference>
<feature type="binding site" evidence="13 14">
    <location>
        <position position="103"/>
    </location>
    <ligand>
        <name>ATP</name>
        <dbReference type="ChEBI" id="CHEBI:30616"/>
    </ligand>
</feature>
<dbReference type="Gene3D" id="3.30.70.141">
    <property type="entry name" value="Nucleoside diphosphate kinase-like domain"/>
    <property type="match status" value="1"/>
</dbReference>
<evidence type="ECO:0000256" key="14">
    <source>
        <dbReference type="PROSITE-ProRule" id="PRU00706"/>
    </source>
</evidence>
<dbReference type="KEGG" id="caby:Cabys_3465"/>
<dbReference type="GO" id="GO:0006183">
    <property type="term" value="P:GTP biosynthetic process"/>
    <property type="evidence" value="ECO:0007669"/>
    <property type="project" value="UniProtKB-UniRule"/>
</dbReference>
<evidence type="ECO:0000256" key="6">
    <source>
        <dbReference type="ARBA" id="ARBA00022679"/>
    </source>
</evidence>
<keyword evidence="10 13" id="KW-0067">ATP-binding</keyword>
<comment type="cofactor">
    <cofactor evidence="1 13">
        <name>Mg(2+)</name>
        <dbReference type="ChEBI" id="CHEBI:18420"/>
    </cofactor>
</comment>
<dbReference type="PROSITE" id="PS51374">
    <property type="entry name" value="NDPK_LIKE"/>
    <property type="match status" value="1"/>
</dbReference>
<dbReference type="Proteomes" id="UP000004671">
    <property type="component" value="Chromosome"/>
</dbReference>
<evidence type="ECO:0000256" key="11">
    <source>
        <dbReference type="ARBA" id="ARBA00022842"/>
    </source>
</evidence>
<dbReference type="InterPro" id="IPR023005">
    <property type="entry name" value="Nucleoside_diP_kinase_AS"/>
</dbReference>